<accession>A0AAD7UES6</accession>
<organism evidence="2 3">
    <name type="scientific">Chrysophaeum taylorii</name>
    <dbReference type="NCBI Taxonomy" id="2483200"/>
    <lineage>
        <taxon>Eukaryota</taxon>
        <taxon>Sar</taxon>
        <taxon>Stramenopiles</taxon>
        <taxon>Ochrophyta</taxon>
        <taxon>Pelagophyceae</taxon>
        <taxon>Pelagomonadales</taxon>
        <taxon>Pelagomonadaceae</taxon>
        <taxon>Chrysophaeum</taxon>
    </lineage>
</organism>
<evidence type="ECO:0000313" key="2">
    <source>
        <dbReference type="EMBL" id="KAJ8602517.1"/>
    </source>
</evidence>
<sequence>MASSGRDEPEEVVVEGGSVRADGSVRKVRRVRGSWAEARSAYVAKGARRGSMCRSVASLAASREAEEEAREGALPAVLLQPVAEEIALEGEDAPPCASAVRRGKTLEIALASPMAESAPSLIAWFARRLQAHEDDEEWQALELEWQGRSRSERRDLYAEIEARDDVVVGVSEGLGAERTLRVRSRRGAVKARPRTPAPHLWRLVQEERAAGRAEAEQLSRGELEELAAAEDLPAWILELERQEAVRAGARAALREAAAAGDEARLRDLASKHRPLLFEDPASLLHAAITNNRFGTARILLDLGLPPRVFDRASGESALELALRLGHEDIASMLRC</sequence>
<protein>
    <recommendedName>
        <fullName evidence="1">WIBG Mago-binding domain-containing protein</fullName>
    </recommendedName>
</protein>
<keyword evidence="3" id="KW-1185">Reference proteome</keyword>
<name>A0AAD7UES6_9STRA</name>
<proteinExistence type="predicted"/>
<comment type="caution">
    <text evidence="2">The sequence shown here is derived from an EMBL/GenBank/DDBJ whole genome shotgun (WGS) entry which is preliminary data.</text>
</comment>
<gene>
    <name evidence="2" type="ORF">CTAYLR_001291</name>
</gene>
<dbReference type="SUPFAM" id="SSF48403">
    <property type="entry name" value="Ankyrin repeat"/>
    <property type="match status" value="1"/>
</dbReference>
<dbReference type="EMBL" id="JAQMWT010000379">
    <property type="protein sequence ID" value="KAJ8602517.1"/>
    <property type="molecule type" value="Genomic_DNA"/>
</dbReference>
<dbReference type="Gene3D" id="1.25.40.20">
    <property type="entry name" value="Ankyrin repeat-containing domain"/>
    <property type="match status" value="1"/>
</dbReference>
<evidence type="ECO:0000313" key="3">
    <source>
        <dbReference type="Proteomes" id="UP001230188"/>
    </source>
</evidence>
<dbReference type="Pfam" id="PF09282">
    <property type="entry name" value="Mago-bind"/>
    <property type="match status" value="1"/>
</dbReference>
<dbReference type="InterPro" id="IPR036770">
    <property type="entry name" value="Ankyrin_rpt-contain_sf"/>
</dbReference>
<dbReference type="InterPro" id="IPR015362">
    <property type="entry name" value="WIBG_mago-bd"/>
</dbReference>
<dbReference type="Proteomes" id="UP001230188">
    <property type="component" value="Unassembled WGS sequence"/>
</dbReference>
<reference evidence="2" key="1">
    <citation type="submission" date="2023-01" db="EMBL/GenBank/DDBJ databases">
        <title>Metagenome sequencing of chrysophaentin producing Chrysophaeum taylorii.</title>
        <authorList>
            <person name="Davison J."/>
            <person name="Bewley C."/>
        </authorList>
    </citation>
    <scope>NUCLEOTIDE SEQUENCE</scope>
    <source>
        <strain evidence="2">NIES-1699</strain>
    </source>
</reference>
<dbReference type="AlphaFoldDB" id="A0AAD7UES6"/>
<feature type="domain" description="WIBG Mago-binding" evidence="1">
    <location>
        <begin position="17"/>
        <end position="32"/>
    </location>
</feature>
<evidence type="ECO:0000259" key="1">
    <source>
        <dbReference type="Pfam" id="PF09282"/>
    </source>
</evidence>